<gene>
    <name evidence="2" type="ORF">PPG34_10730</name>
</gene>
<dbReference type="Proteomes" id="UP001250932">
    <property type="component" value="Unassembled WGS sequence"/>
</dbReference>
<evidence type="ECO:0000259" key="1">
    <source>
        <dbReference type="Pfam" id="PF13473"/>
    </source>
</evidence>
<dbReference type="InterPro" id="IPR008972">
    <property type="entry name" value="Cupredoxin"/>
</dbReference>
<feature type="domain" description="EfeO-type cupredoxin-like" evidence="1">
    <location>
        <begin position="20"/>
        <end position="135"/>
    </location>
</feature>
<accession>A0ABU3K8W5</accession>
<proteinExistence type="predicted"/>
<dbReference type="SUPFAM" id="SSF49503">
    <property type="entry name" value="Cupredoxins"/>
    <property type="match status" value="1"/>
</dbReference>
<evidence type="ECO:0000313" key="2">
    <source>
        <dbReference type="EMBL" id="MDT7042828.1"/>
    </source>
</evidence>
<dbReference type="Pfam" id="PF13473">
    <property type="entry name" value="Cupredoxin_1"/>
    <property type="match status" value="1"/>
</dbReference>
<evidence type="ECO:0000313" key="3">
    <source>
        <dbReference type="Proteomes" id="UP001250932"/>
    </source>
</evidence>
<organism evidence="2 3">
    <name type="scientific">Candidatus Nitronereus thalassa</name>
    <dbReference type="NCBI Taxonomy" id="3020898"/>
    <lineage>
        <taxon>Bacteria</taxon>
        <taxon>Pseudomonadati</taxon>
        <taxon>Nitrospirota</taxon>
        <taxon>Nitrospiria</taxon>
        <taxon>Nitrospirales</taxon>
        <taxon>Nitrospiraceae</taxon>
        <taxon>Candidatus Nitronereus</taxon>
    </lineage>
</organism>
<dbReference type="EMBL" id="JAQOUE010000001">
    <property type="protein sequence ID" value="MDT7042828.1"/>
    <property type="molecule type" value="Genomic_DNA"/>
</dbReference>
<protein>
    <submittedName>
        <fullName evidence="2">Cupredoxin domain-containing protein</fullName>
    </submittedName>
</protein>
<name>A0ABU3K8W5_9BACT</name>
<reference evidence="2 3" key="1">
    <citation type="journal article" date="2023" name="ISME J.">
        <title>Cultivation and genomic characterization of novel and ubiquitous marine nitrite-oxidizing bacteria from the Nitrospirales.</title>
        <authorList>
            <person name="Mueller A.J."/>
            <person name="Daebeler A."/>
            <person name="Herbold C.W."/>
            <person name="Kirkegaard R.H."/>
            <person name="Daims H."/>
        </authorList>
    </citation>
    <scope>NUCLEOTIDE SEQUENCE [LARGE SCALE GENOMIC DNA]</scope>
    <source>
        <strain evidence="2 3">EB</strain>
    </source>
</reference>
<sequence>MLIKGNIHSPRRWLMGFLLGLLVMGALPQALAQSEQQIVVNIRNFTFETTQMPLQLHVPTVIYLKNSDEVRHDFGSLVFEGSHTRIETPMSISYGRGIGGVYIEPGGEVSIRFTIDRPGRYQFKCSIHEGMEGEILLMSAGAV</sequence>
<dbReference type="RefSeq" id="WP_313833287.1">
    <property type="nucleotide sequence ID" value="NZ_JAQOUE010000001.1"/>
</dbReference>
<keyword evidence="3" id="KW-1185">Reference proteome</keyword>
<comment type="caution">
    <text evidence="2">The sequence shown here is derived from an EMBL/GenBank/DDBJ whole genome shotgun (WGS) entry which is preliminary data.</text>
</comment>
<dbReference type="InterPro" id="IPR028096">
    <property type="entry name" value="EfeO_Cupredoxin"/>
</dbReference>
<dbReference type="Gene3D" id="2.60.40.420">
    <property type="entry name" value="Cupredoxins - blue copper proteins"/>
    <property type="match status" value="1"/>
</dbReference>